<evidence type="ECO:0000313" key="4">
    <source>
        <dbReference type="Proteomes" id="UP001501072"/>
    </source>
</evidence>
<name>A0ABP4DGJ5_9ACTN</name>
<accession>A0ABP4DGJ5</accession>
<protein>
    <submittedName>
        <fullName evidence="3">Uncharacterized protein</fullName>
    </submittedName>
</protein>
<keyword evidence="4" id="KW-1185">Reference proteome</keyword>
<comment type="caution">
    <text evidence="3">The sequence shown here is derived from an EMBL/GenBank/DDBJ whole genome shotgun (WGS) entry which is preliminary data.</text>
</comment>
<evidence type="ECO:0000256" key="1">
    <source>
        <dbReference type="SAM" id="MobiDB-lite"/>
    </source>
</evidence>
<feature type="region of interest" description="Disordered" evidence="1">
    <location>
        <begin position="1"/>
        <end position="25"/>
    </location>
</feature>
<gene>
    <name evidence="3" type="ORF">GCM10009564_25940</name>
</gene>
<sequence>MAGGVALGTAGTAAAATPATTPAQASTGLVQGGGCYYGGWWRGHCGGFGGFGGFLPYNYGYGYGYNSGPVVILVR</sequence>
<feature type="signal peptide" evidence="2">
    <location>
        <begin position="1"/>
        <end position="25"/>
    </location>
</feature>
<keyword evidence="2" id="KW-0732">Signal</keyword>
<proteinExistence type="predicted"/>
<evidence type="ECO:0000313" key="3">
    <source>
        <dbReference type="EMBL" id="GAA1009770.1"/>
    </source>
</evidence>
<feature type="chain" id="PRO_5046415855" evidence="2">
    <location>
        <begin position="26"/>
        <end position="75"/>
    </location>
</feature>
<evidence type="ECO:0000256" key="2">
    <source>
        <dbReference type="SAM" id="SignalP"/>
    </source>
</evidence>
<dbReference type="EMBL" id="BAAAHU010000022">
    <property type="protein sequence ID" value="GAA1009770.1"/>
    <property type="molecule type" value="Genomic_DNA"/>
</dbReference>
<reference evidence="4" key="1">
    <citation type="journal article" date="2019" name="Int. J. Syst. Evol. Microbiol.">
        <title>The Global Catalogue of Microorganisms (GCM) 10K type strain sequencing project: providing services to taxonomists for standard genome sequencing and annotation.</title>
        <authorList>
            <consortium name="The Broad Institute Genomics Platform"/>
            <consortium name="The Broad Institute Genome Sequencing Center for Infectious Disease"/>
            <person name="Wu L."/>
            <person name="Ma J."/>
        </authorList>
    </citation>
    <scope>NUCLEOTIDE SEQUENCE [LARGE SCALE GENOMIC DNA]</scope>
    <source>
        <strain evidence="4">JCM 11269</strain>
    </source>
</reference>
<organism evidence="3 4">
    <name type="scientific">Streptomyces thermogriseus</name>
    <dbReference type="NCBI Taxonomy" id="75292"/>
    <lineage>
        <taxon>Bacteria</taxon>
        <taxon>Bacillati</taxon>
        <taxon>Actinomycetota</taxon>
        <taxon>Actinomycetes</taxon>
        <taxon>Kitasatosporales</taxon>
        <taxon>Streptomycetaceae</taxon>
        <taxon>Streptomyces</taxon>
    </lineage>
</organism>
<dbReference type="Proteomes" id="UP001501072">
    <property type="component" value="Unassembled WGS sequence"/>
</dbReference>
<feature type="compositionally biased region" description="Low complexity" evidence="1">
    <location>
        <begin position="7"/>
        <end position="25"/>
    </location>
</feature>